<dbReference type="InterPro" id="IPR013154">
    <property type="entry name" value="ADH-like_N"/>
</dbReference>
<dbReference type="RefSeq" id="WP_404944252.1">
    <property type="nucleotide sequence ID" value="NZ_RBUG01000116.1"/>
</dbReference>
<protein>
    <recommendedName>
        <fullName evidence="1">Alcohol dehydrogenase-like N-terminal domain-containing protein</fullName>
    </recommendedName>
</protein>
<dbReference type="InterPro" id="IPR011032">
    <property type="entry name" value="GroES-like_sf"/>
</dbReference>
<dbReference type="Gene3D" id="3.90.180.10">
    <property type="entry name" value="Medium-chain alcohol dehydrogenases, catalytic domain"/>
    <property type="match status" value="1"/>
</dbReference>
<reference evidence="2 3" key="1">
    <citation type="submission" date="2018-08" db="EMBL/GenBank/DDBJ databases">
        <title>Recombination of ecologically and evolutionarily significant loci maintains genetic cohesion in the Pseudomonas syringae species complex.</title>
        <authorList>
            <person name="Dillon M."/>
            <person name="Thakur S."/>
            <person name="Almeida R.N.D."/>
            <person name="Weir B.S."/>
            <person name="Guttman D.S."/>
        </authorList>
    </citation>
    <scope>NUCLEOTIDE SEQUENCE [LARGE SCALE GENOMIC DNA]</scope>
    <source>
        <strain evidence="2 3">ICMP 11947</strain>
    </source>
</reference>
<dbReference type="Proteomes" id="UP000271152">
    <property type="component" value="Unassembled WGS sequence"/>
</dbReference>
<comment type="caution">
    <text evidence="2">The sequence shown here is derived from an EMBL/GenBank/DDBJ whole genome shotgun (WGS) entry which is preliminary data.</text>
</comment>
<name>A0A3M5WK47_9PSED</name>
<gene>
    <name evidence="2" type="ORF">ALP23_04064</name>
</gene>
<evidence type="ECO:0000259" key="1">
    <source>
        <dbReference type="Pfam" id="PF08240"/>
    </source>
</evidence>
<sequence>MSIYRQAPTSIALSRYRAGDTLQNTRPEPIAGPGQTIVAPRLVSLIIRDVQILRGRYGPIQLPERIPMSESVGEVIAAGEGVSQVKPAELVLCLGTGGVALAEFLFKPSRPMELQR</sequence>
<dbReference type="EMBL" id="RBUG01000116">
    <property type="protein sequence ID" value="RMU70194.1"/>
    <property type="molecule type" value="Genomic_DNA"/>
</dbReference>
<evidence type="ECO:0000313" key="3">
    <source>
        <dbReference type="Proteomes" id="UP000271152"/>
    </source>
</evidence>
<dbReference type="Pfam" id="PF08240">
    <property type="entry name" value="ADH_N"/>
    <property type="match status" value="1"/>
</dbReference>
<evidence type="ECO:0000313" key="2">
    <source>
        <dbReference type="EMBL" id="RMU70194.1"/>
    </source>
</evidence>
<proteinExistence type="predicted"/>
<feature type="domain" description="Alcohol dehydrogenase-like N-terminal" evidence="1">
    <location>
        <begin position="32"/>
        <end position="93"/>
    </location>
</feature>
<organism evidence="2 3">
    <name type="scientific">Pseudomonas syringae pv. apii</name>
    <dbReference type="NCBI Taxonomy" id="81036"/>
    <lineage>
        <taxon>Bacteria</taxon>
        <taxon>Pseudomonadati</taxon>
        <taxon>Pseudomonadota</taxon>
        <taxon>Gammaproteobacteria</taxon>
        <taxon>Pseudomonadales</taxon>
        <taxon>Pseudomonadaceae</taxon>
        <taxon>Pseudomonas</taxon>
    </lineage>
</organism>
<dbReference type="AlphaFoldDB" id="A0A3M5WK47"/>
<dbReference type="SUPFAM" id="SSF50129">
    <property type="entry name" value="GroES-like"/>
    <property type="match status" value="1"/>
</dbReference>
<accession>A0A3M5WK47</accession>